<sequence length="544" mass="60931">MQVPNTQTPPNTTPQILALIDRLKAICARSGLGNDAGEYKIITQVFLYKFLSDKFIYEIKRTEPSLEKLDSSKLLSHLKSLSTDDYAMLCEDIGANVIFLPDELLPYLFERQNESSFHKRLDEALENLSSRNLEIFSITTEGGSKIKLFEPISPIITDASKRDNFAKALVSSLVDFDFEAIFDQGYDFFAPLFEYLIKDYNKDNGGKYAEYYTPASVSSIMARILVGDTSPKSVSIYDPSAGSGTLLMSLAHTIGQDKCTIYAQDISQKSSQLLRLNLILNNLSHSIHNITQGNTLTHPKHTHKLFDFIVSNPPFKLDFSEYRAELDAQKERFFAGVPKVPNKKLESMAIYLCFFQHLLNSLSPKGRAAIVVPTGFITATSGIEKTLRQALVDSSSLLGCITMPPNIFATTGTNVSIVFIDRSKPHTHALLMDASKLGTKQKVEKNERTILSQEDEAKIIGTFLRQEEIKDFSISVPLESIAEKGYSFSAGQYFDFSIEHIDLSQEEFEAQLESSKARLQELFTESSALQEEIVASFERLKFKG</sequence>
<evidence type="ECO:0000256" key="1">
    <source>
        <dbReference type="ARBA" id="ARBA00006594"/>
    </source>
</evidence>
<evidence type="ECO:0000256" key="2">
    <source>
        <dbReference type="ARBA" id="ARBA00011900"/>
    </source>
</evidence>
<accession>A0A377J1I9</accession>
<keyword evidence="4 10" id="KW-0808">Transferase</keyword>
<dbReference type="EMBL" id="UGHV01000001">
    <property type="protein sequence ID" value="STO96320.1"/>
    <property type="molecule type" value="Genomic_DNA"/>
</dbReference>
<comment type="catalytic activity">
    <reaction evidence="7">
        <text>a 2'-deoxyadenosine in DNA + S-adenosyl-L-methionine = an N(6)-methyl-2'-deoxyadenosine in DNA + S-adenosyl-L-homocysteine + H(+)</text>
        <dbReference type="Rhea" id="RHEA:15197"/>
        <dbReference type="Rhea" id="RHEA-COMP:12418"/>
        <dbReference type="Rhea" id="RHEA-COMP:12419"/>
        <dbReference type="ChEBI" id="CHEBI:15378"/>
        <dbReference type="ChEBI" id="CHEBI:57856"/>
        <dbReference type="ChEBI" id="CHEBI:59789"/>
        <dbReference type="ChEBI" id="CHEBI:90615"/>
        <dbReference type="ChEBI" id="CHEBI:90616"/>
        <dbReference type="EC" id="2.1.1.72"/>
    </reaction>
</comment>
<evidence type="ECO:0000313" key="10">
    <source>
        <dbReference type="EMBL" id="STO96320.1"/>
    </source>
</evidence>
<dbReference type="EC" id="2.1.1.72" evidence="2"/>
<protein>
    <recommendedName>
        <fullName evidence="2">site-specific DNA-methyltransferase (adenine-specific)</fullName>
        <ecNumber evidence="2">2.1.1.72</ecNumber>
    </recommendedName>
</protein>
<dbReference type="GO" id="GO:0032259">
    <property type="term" value="P:methylation"/>
    <property type="evidence" value="ECO:0007669"/>
    <property type="project" value="UniProtKB-KW"/>
</dbReference>
<dbReference type="GO" id="GO:0009307">
    <property type="term" value="P:DNA restriction-modification system"/>
    <property type="evidence" value="ECO:0007669"/>
    <property type="project" value="UniProtKB-KW"/>
</dbReference>
<dbReference type="AlphaFoldDB" id="A0A377J1I9"/>
<dbReference type="InterPro" id="IPR029063">
    <property type="entry name" value="SAM-dependent_MTases_sf"/>
</dbReference>
<dbReference type="Gene3D" id="3.40.50.150">
    <property type="entry name" value="Vaccinia Virus protein VP39"/>
    <property type="match status" value="1"/>
</dbReference>
<dbReference type="InterPro" id="IPR003356">
    <property type="entry name" value="DNA_methylase_A-5"/>
</dbReference>
<evidence type="ECO:0000313" key="11">
    <source>
        <dbReference type="Proteomes" id="UP000254841"/>
    </source>
</evidence>
<dbReference type="SUPFAM" id="SSF53335">
    <property type="entry name" value="S-adenosyl-L-methionine-dependent methyltransferases"/>
    <property type="match status" value="1"/>
</dbReference>
<dbReference type="PANTHER" id="PTHR42933:SF1">
    <property type="entry name" value="SITE-SPECIFIC DNA-METHYLTRANSFERASE (ADENINE-SPECIFIC)"/>
    <property type="match status" value="1"/>
</dbReference>
<reference evidence="10 11" key="1">
    <citation type="submission" date="2018-06" db="EMBL/GenBank/DDBJ databases">
        <authorList>
            <consortium name="Pathogen Informatics"/>
            <person name="Doyle S."/>
        </authorList>
    </citation>
    <scope>NUCLEOTIDE SEQUENCE [LARGE SCALE GENOMIC DNA]</scope>
    <source>
        <strain evidence="10 11">NCTC12410</strain>
    </source>
</reference>
<keyword evidence="8" id="KW-0175">Coiled coil</keyword>
<proteinExistence type="inferred from homology"/>
<feature type="coiled-coil region" evidence="8">
    <location>
        <begin position="505"/>
        <end position="532"/>
    </location>
</feature>
<dbReference type="InterPro" id="IPR002052">
    <property type="entry name" value="DNA_methylase_N6_adenine_CS"/>
</dbReference>
<dbReference type="REBASE" id="431845">
    <property type="entry name" value="M.Hca12410ORF129P"/>
</dbReference>
<keyword evidence="5" id="KW-0949">S-adenosyl-L-methionine</keyword>
<comment type="similarity">
    <text evidence="1">Belongs to the N(4)/N(6)-methyltransferase family.</text>
</comment>
<evidence type="ECO:0000256" key="7">
    <source>
        <dbReference type="ARBA" id="ARBA00047942"/>
    </source>
</evidence>
<feature type="domain" description="DNA methylase adenine-specific" evidence="9">
    <location>
        <begin position="186"/>
        <end position="495"/>
    </location>
</feature>
<organism evidence="10 11">
    <name type="scientific">Helicobacter canis</name>
    <dbReference type="NCBI Taxonomy" id="29419"/>
    <lineage>
        <taxon>Bacteria</taxon>
        <taxon>Pseudomonadati</taxon>
        <taxon>Campylobacterota</taxon>
        <taxon>Epsilonproteobacteria</taxon>
        <taxon>Campylobacterales</taxon>
        <taxon>Helicobacteraceae</taxon>
        <taxon>Helicobacter</taxon>
    </lineage>
</organism>
<evidence type="ECO:0000256" key="4">
    <source>
        <dbReference type="ARBA" id="ARBA00022679"/>
    </source>
</evidence>
<dbReference type="OrthoDB" id="9761012at2"/>
<keyword evidence="3 10" id="KW-0489">Methyltransferase</keyword>
<evidence type="ECO:0000259" key="9">
    <source>
        <dbReference type="Pfam" id="PF02384"/>
    </source>
</evidence>
<evidence type="ECO:0000256" key="5">
    <source>
        <dbReference type="ARBA" id="ARBA00022691"/>
    </source>
</evidence>
<evidence type="ECO:0000256" key="8">
    <source>
        <dbReference type="SAM" id="Coils"/>
    </source>
</evidence>
<dbReference type="RefSeq" id="WP_115010663.1">
    <property type="nucleotide sequence ID" value="NZ_UGHV01000001.1"/>
</dbReference>
<dbReference type="InterPro" id="IPR051537">
    <property type="entry name" value="DNA_Adenine_Mtase"/>
</dbReference>
<dbReference type="Proteomes" id="UP000254841">
    <property type="component" value="Unassembled WGS sequence"/>
</dbReference>
<dbReference type="PANTHER" id="PTHR42933">
    <property type="entry name" value="SLR6095 PROTEIN"/>
    <property type="match status" value="1"/>
</dbReference>
<dbReference type="PROSITE" id="PS00092">
    <property type="entry name" value="N6_MTASE"/>
    <property type="match status" value="1"/>
</dbReference>
<dbReference type="GO" id="GO:0008170">
    <property type="term" value="F:N-methyltransferase activity"/>
    <property type="evidence" value="ECO:0007669"/>
    <property type="project" value="InterPro"/>
</dbReference>
<evidence type="ECO:0000256" key="3">
    <source>
        <dbReference type="ARBA" id="ARBA00022603"/>
    </source>
</evidence>
<dbReference type="GO" id="GO:0003677">
    <property type="term" value="F:DNA binding"/>
    <property type="evidence" value="ECO:0007669"/>
    <property type="project" value="InterPro"/>
</dbReference>
<dbReference type="Pfam" id="PF02384">
    <property type="entry name" value="N6_Mtase"/>
    <property type="match status" value="1"/>
</dbReference>
<dbReference type="PRINTS" id="PR00507">
    <property type="entry name" value="N12N6MTFRASE"/>
</dbReference>
<keyword evidence="6" id="KW-0680">Restriction system</keyword>
<dbReference type="GO" id="GO:0009007">
    <property type="term" value="F:site-specific DNA-methyltransferase (adenine-specific) activity"/>
    <property type="evidence" value="ECO:0007669"/>
    <property type="project" value="UniProtKB-EC"/>
</dbReference>
<gene>
    <name evidence="10" type="primary">hsdM</name>
    <name evidence="10" type="ORF">NCTC12410_00129</name>
</gene>
<name>A0A377J1I9_9HELI</name>
<evidence type="ECO:0000256" key="6">
    <source>
        <dbReference type="ARBA" id="ARBA00022747"/>
    </source>
</evidence>